<dbReference type="Proteomes" id="UP000192356">
    <property type="component" value="Unassembled WGS sequence"/>
</dbReference>
<comment type="caution">
    <text evidence="3">The sequence shown here is derived from an EMBL/GenBank/DDBJ whole genome shotgun (WGS) entry which is preliminary data.</text>
</comment>
<proteinExistence type="inferred from homology"/>
<dbReference type="Pfam" id="PF08235">
    <property type="entry name" value="LNS2"/>
    <property type="match status" value="1"/>
</dbReference>
<evidence type="ECO:0000313" key="4">
    <source>
        <dbReference type="Proteomes" id="UP000192356"/>
    </source>
</evidence>
<gene>
    <name evidence="3" type="primary">LPIN3</name>
    <name evidence="3" type="ORF">HERIO_115</name>
</gene>
<name>A0A1X0QE22_9MICR</name>
<dbReference type="InterPro" id="IPR013209">
    <property type="entry name" value="LNS2"/>
</dbReference>
<comment type="similarity">
    <text evidence="1">Belongs to the lipin family.</text>
</comment>
<feature type="domain" description="LNS2/PITP" evidence="2">
    <location>
        <begin position="354"/>
        <end position="513"/>
    </location>
</feature>
<dbReference type="SMART" id="SM00775">
    <property type="entry name" value="LNS2"/>
    <property type="match status" value="1"/>
</dbReference>
<dbReference type="InterPro" id="IPR031315">
    <property type="entry name" value="LNS2/PITP"/>
</dbReference>
<reference evidence="3 4" key="1">
    <citation type="journal article" date="2017" name="Environ. Microbiol.">
        <title>Decay of the glycolytic pathway and adaptation to intranuclear parasitism within Enterocytozoonidae microsporidia.</title>
        <authorList>
            <person name="Wiredu Boakye D."/>
            <person name="Jaroenlak P."/>
            <person name="Prachumwat A."/>
            <person name="Williams T.A."/>
            <person name="Bateman K.S."/>
            <person name="Itsathitphaisarn O."/>
            <person name="Sritunyalucksana K."/>
            <person name="Paszkiewicz K.H."/>
            <person name="Moore K.A."/>
            <person name="Stentiford G.D."/>
            <person name="Williams B.A."/>
        </authorList>
    </citation>
    <scope>NUCLEOTIDE SEQUENCE [LARGE SCALE GENOMIC DNA]</scope>
    <source>
        <strain evidence="3 4">GB1</strain>
    </source>
</reference>
<dbReference type="PANTHER" id="PTHR12181">
    <property type="entry name" value="LIPIN"/>
    <property type="match status" value="1"/>
</dbReference>
<dbReference type="Pfam" id="PF04571">
    <property type="entry name" value="Lipin_N"/>
    <property type="match status" value="1"/>
</dbReference>
<evidence type="ECO:0000256" key="1">
    <source>
        <dbReference type="ARBA" id="ARBA00005476"/>
    </source>
</evidence>
<dbReference type="OrthoDB" id="4567at2759"/>
<dbReference type="VEuPathDB" id="MicrosporidiaDB:HERIO_115"/>
<organism evidence="3 4">
    <name type="scientific">Hepatospora eriocheir</name>
    <dbReference type="NCBI Taxonomy" id="1081669"/>
    <lineage>
        <taxon>Eukaryota</taxon>
        <taxon>Fungi</taxon>
        <taxon>Fungi incertae sedis</taxon>
        <taxon>Microsporidia</taxon>
        <taxon>Hepatosporidae</taxon>
        <taxon>Hepatospora</taxon>
    </lineage>
</organism>
<sequence length="554" mass="64037">MGLVNGIFTSISSVYNKINPLTFGGANDVIIVKKKNGEYNCSPFYIRFSKLNFCNSRSRLVNVLINGEDSGITMTITSAGDLYFKTSDEKEEYVLSGVPNLSDIVESVLSNALFLKEAKYEKISRRLQINEEYFDKMRRNNLNLRKFFRREVVPISERFDEIFLSCKDLERALNIPEYWELNIKKYKEITKAFEYIFTNEKSINGALKGRIEFSNCLFNQYESISEMEKEFKDFYTTETKHTENLAVRIKGDRSYFYFKYNKFVRLYFETMATKNKKMKILELLEEFHEESLGWSMFRSKQLIKRDLALSMKLNSKEISDLNLKKGKNDAEFKIMGTDSKLACYIYLWDDTDKIVVSDIDGTITKSDILGQMCGYVGFDWTYISVAPLFKNIAENGYRFIYLSSRPIGQSSVTRNYLRNIDQGGFNLPEGPILLNNDGIIAALYKEVISKETDIYKRNMLEMVLGLFPAKRENSDILIGGFGNKLKDVFAYQAVGIKNSRIFTIKPDSKVTLVNSLCTYRSLSHVVDSMFPNLFTAKEVLKLRAYSNAAYWNNL</sequence>
<dbReference type="VEuPathDB" id="MicrosporidiaDB:A0H76_540"/>
<dbReference type="InterPro" id="IPR007651">
    <property type="entry name" value="Lipin_N"/>
</dbReference>
<keyword evidence="4" id="KW-1185">Reference proteome</keyword>
<dbReference type="InterPro" id="IPR036412">
    <property type="entry name" value="HAD-like_sf"/>
</dbReference>
<evidence type="ECO:0000259" key="2">
    <source>
        <dbReference type="SMART" id="SM00775"/>
    </source>
</evidence>
<evidence type="ECO:0000313" key="3">
    <source>
        <dbReference type="EMBL" id="ORD98016.1"/>
    </source>
</evidence>
<dbReference type="InterPro" id="IPR026058">
    <property type="entry name" value="LIPIN"/>
</dbReference>
<accession>A0A1X0QE22</accession>
<protein>
    <submittedName>
        <fullName evidence="3">LPIN3</fullName>
    </submittedName>
</protein>
<dbReference type="AlphaFoldDB" id="A0A1X0QE22"/>
<dbReference type="EMBL" id="LVKB01000003">
    <property type="protein sequence ID" value="ORD98016.1"/>
    <property type="molecule type" value="Genomic_DNA"/>
</dbReference>
<dbReference type="GO" id="GO:0008195">
    <property type="term" value="F:phosphatidate phosphatase activity"/>
    <property type="evidence" value="ECO:0007669"/>
    <property type="project" value="TreeGrafter"/>
</dbReference>
<dbReference type="PANTHER" id="PTHR12181:SF12">
    <property type="entry name" value="PHOSPHATIDATE PHOSPHATASE"/>
    <property type="match status" value="1"/>
</dbReference>
<dbReference type="SUPFAM" id="SSF56784">
    <property type="entry name" value="HAD-like"/>
    <property type="match status" value="1"/>
</dbReference>